<dbReference type="Pfam" id="PF11604">
    <property type="entry name" value="CusF_Ec"/>
    <property type="match status" value="1"/>
</dbReference>
<gene>
    <name evidence="2" type="ORF">SAMN05444159_3480</name>
</gene>
<dbReference type="RefSeq" id="WP_079539720.1">
    <property type="nucleotide sequence ID" value="NZ_LT670844.1"/>
</dbReference>
<dbReference type="Gene3D" id="2.40.50.320">
    <property type="entry name" value="Copper binding periplasmic protein CusF"/>
    <property type="match status" value="1"/>
</dbReference>
<feature type="chain" id="PRO_5012997405" evidence="1">
    <location>
        <begin position="30"/>
        <end position="104"/>
    </location>
</feature>
<evidence type="ECO:0000313" key="3">
    <source>
        <dbReference type="Proteomes" id="UP000189935"/>
    </source>
</evidence>
<dbReference type="EMBL" id="LT670844">
    <property type="protein sequence ID" value="SHK52385.1"/>
    <property type="molecule type" value="Genomic_DNA"/>
</dbReference>
<evidence type="ECO:0000256" key="1">
    <source>
        <dbReference type="SAM" id="SignalP"/>
    </source>
</evidence>
<dbReference type="Proteomes" id="UP000189935">
    <property type="component" value="Chromosome I"/>
</dbReference>
<protein>
    <submittedName>
        <fullName evidence="2">Copper binding protein CusF</fullName>
    </submittedName>
</protein>
<proteinExistence type="predicted"/>
<dbReference type="OrthoDB" id="8265725at2"/>
<name>A0A1M6T5X8_9BRAD</name>
<dbReference type="InterPro" id="IPR042230">
    <property type="entry name" value="CusF_sf"/>
</dbReference>
<evidence type="ECO:0000313" key="2">
    <source>
        <dbReference type="EMBL" id="SHK52385.1"/>
    </source>
</evidence>
<feature type="signal peptide" evidence="1">
    <location>
        <begin position="1"/>
        <end position="29"/>
    </location>
</feature>
<reference evidence="2 3" key="1">
    <citation type="submission" date="2016-11" db="EMBL/GenBank/DDBJ databases">
        <authorList>
            <person name="Jaros S."/>
            <person name="Januszkiewicz K."/>
            <person name="Wedrychowicz H."/>
        </authorList>
    </citation>
    <scope>NUCLEOTIDE SEQUENCE [LARGE SCALE GENOMIC DNA]</scope>
    <source>
        <strain evidence="2 3">GAS499</strain>
    </source>
</reference>
<organism evidence="2 3">
    <name type="scientific">Bradyrhizobium lablabi</name>
    <dbReference type="NCBI Taxonomy" id="722472"/>
    <lineage>
        <taxon>Bacteria</taxon>
        <taxon>Pseudomonadati</taxon>
        <taxon>Pseudomonadota</taxon>
        <taxon>Alphaproteobacteria</taxon>
        <taxon>Hyphomicrobiales</taxon>
        <taxon>Nitrobacteraceae</taxon>
        <taxon>Bradyrhizobium</taxon>
    </lineage>
</organism>
<dbReference type="AlphaFoldDB" id="A0A1M6T5X8"/>
<accession>A0A1M6T5X8</accession>
<dbReference type="InterPro" id="IPR021647">
    <property type="entry name" value="CusF_Ec"/>
</dbReference>
<keyword evidence="1" id="KW-0732">Signal</keyword>
<sequence>MRLAKIVLAGAAALTISSSAALISSAALAQQPLTGVVTEVDRINRMVAIQPTQGGTVGANTAGAAEEFKVPAGLSLDTVHAGDKVTYSVSETGGTRTITKLQQQ</sequence>